<dbReference type="InterPro" id="IPR003602">
    <property type="entry name" value="Topo_IA_DNA-bd_dom"/>
</dbReference>
<evidence type="ECO:0000313" key="12">
    <source>
        <dbReference type="EMBL" id="ALC49738.1"/>
    </source>
</evidence>
<dbReference type="PRINTS" id="PR00417">
    <property type="entry name" value="PRTPISMRASEI"/>
</dbReference>
<reference evidence="12 13" key="1">
    <citation type="submission" date="2015-08" db="EMBL/GenBank/DDBJ databases">
        <title>Ancestral chromatin configuration constrains chromatin evolution on differentiating sex chromosomes in Drosophila.</title>
        <authorList>
            <person name="Zhou Q."/>
            <person name="Bachtrog D."/>
        </authorList>
    </citation>
    <scope>NUCLEOTIDE SEQUENCE [LARGE SCALE GENOMIC DNA]</scope>
    <source>
        <tissue evidence="12">Whole larvae</tissue>
    </source>
</reference>
<dbReference type="InterPro" id="IPR023405">
    <property type="entry name" value="Topo_IA_core_domain"/>
</dbReference>
<dbReference type="AlphaFoldDB" id="A0A0M4EV29"/>
<evidence type="ECO:0000259" key="11">
    <source>
        <dbReference type="PROSITE" id="PS52039"/>
    </source>
</evidence>
<name>A0A0M4EV29_DROBS</name>
<evidence type="ECO:0000259" key="10">
    <source>
        <dbReference type="PROSITE" id="PS50880"/>
    </source>
</evidence>
<proteinExistence type="inferred from homology"/>
<evidence type="ECO:0000256" key="5">
    <source>
        <dbReference type="ARBA" id="ARBA00023125"/>
    </source>
</evidence>
<dbReference type="GO" id="GO:0003917">
    <property type="term" value="F:DNA topoisomerase type I (single strand cut, ATP-independent) activity"/>
    <property type="evidence" value="ECO:0007669"/>
    <property type="project" value="UniProtKB-EC"/>
</dbReference>
<evidence type="ECO:0000256" key="4">
    <source>
        <dbReference type="ARBA" id="ARBA00023029"/>
    </source>
</evidence>
<gene>
    <name evidence="12" type="ORF">Dbus_chrXg1594</name>
</gene>
<protein>
    <recommendedName>
        <fullName evidence="3 8">DNA topoisomerase</fullName>
        <ecNumber evidence="3 8">5.6.2.1</ecNumber>
    </recommendedName>
</protein>
<dbReference type="InterPro" id="IPR003601">
    <property type="entry name" value="Topo_IA_2"/>
</dbReference>
<evidence type="ECO:0000256" key="3">
    <source>
        <dbReference type="ARBA" id="ARBA00012891"/>
    </source>
</evidence>
<dbReference type="SMART" id="SM00437">
    <property type="entry name" value="TOP1Ac"/>
    <property type="match status" value="1"/>
</dbReference>
<dbReference type="Gene3D" id="2.70.20.10">
    <property type="entry name" value="Topoisomerase I, domain 3"/>
    <property type="match status" value="1"/>
</dbReference>
<dbReference type="GO" id="GO:0003677">
    <property type="term" value="F:DNA binding"/>
    <property type="evidence" value="ECO:0007669"/>
    <property type="project" value="UniProtKB-KW"/>
</dbReference>
<dbReference type="EMBL" id="CP012528">
    <property type="protein sequence ID" value="ALC49738.1"/>
    <property type="molecule type" value="Genomic_DNA"/>
</dbReference>
<feature type="domain" description="Topo IA-type catalytic" evidence="11">
    <location>
        <begin position="169"/>
        <end position="588"/>
    </location>
</feature>
<sequence length="858" mass="96267">MRNVLMVAEKPSLAASLAAILSNGRSVPRRGNSSCSTHEWSGQFRNEGTVHFKMTSVCGHVMSLDFISKFNSWDKVDPVELFGCPTEKKECNPKQQMRSFLAQEARGCDTLVLWLDCDKEGENICFEVMDAVQHVIQNVYSPKVTYRAHFSAITEKDIKGAMEKLGHPNENEAKSVDARQELDLRIGCAFTRFQTKFFQGRYGDLDSSLISYGPCQTPTLGFCVKRHDDIQNFKPESFWYLQMLAGHPEFTLDWERGRVFKKDLTNMLLNRVKEHKVATVESVTTKEAFKSKPQALNTVELMRICSSGLGIGPFQAMQIAERLYTQGYISYPRTETNQYPENFDLHAVMHVLTPSSDFGAEARAISSDFQTPRKGKDAGDHPPITPMKLAQRSEFDRDTWRVYEFICRHFMGTVSRDLKYRVTTVKLRAGGEGFSCTSNVLIDAGYTKVMTWLAFGKDEAIPPFVQGTKVAINDVRMSEGQTGPPDYLTEAELITLMEQHAIGTDASIPVHINNICQRNYVRIETGRKLIPTTLGIVLVHGYQKIDPELVLPTMRSEVEHALTLIAKGSADFKAVLRHAIRIFKLKFMYFVDHILSMDMLFEINFSPLAESGKAHSRCGKCRRYMKYIQTKPARLYCTTCDENYTLPNGNVKVYREYKCPLDDFELLAFSTGAKGRSFPFCPYCYNHPPFRDMPKLSGCNSCTHPSCPHSLYTLGISSCVECETGILVLDCTLSPSWKMVCNRCDVIINCFKGAVKVTVEDIRCQDCGAQVVNVVYKPEKSKFKDGSEEKTGCVFCSMDFAHLVEKHRAVASRQVRNGGPRGGPPGGNAGALVNGHGRGGRGGRPPRDKMAQLAAYFV</sequence>
<keyword evidence="6 8" id="KW-0413">Isomerase</keyword>
<evidence type="ECO:0000256" key="1">
    <source>
        <dbReference type="ARBA" id="ARBA00000213"/>
    </source>
</evidence>
<keyword evidence="5 8" id="KW-0238">DNA-binding</keyword>
<evidence type="ECO:0000256" key="2">
    <source>
        <dbReference type="ARBA" id="ARBA00009446"/>
    </source>
</evidence>
<dbReference type="PROSITE" id="PS52039">
    <property type="entry name" value="TOPO_IA_2"/>
    <property type="match status" value="1"/>
</dbReference>
<comment type="catalytic activity">
    <reaction evidence="1 8">
        <text>ATP-independent breakage of single-stranded DNA, followed by passage and rejoining.</text>
        <dbReference type="EC" id="5.6.2.1"/>
    </reaction>
</comment>
<dbReference type="Gene3D" id="1.10.460.10">
    <property type="entry name" value="Topoisomerase I, domain 2"/>
    <property type="match status" value="1"/>
</dbReference>
<dbReference type="SMART" id="SM00436">
    <property type="entry name" value="TOP1Bc"/>
    <property type="match status" value="1"/>
</dbReference>
<dbReference type="Pfam" id="PF01751">
    <property type="entry name" value="Toprim"/>
    <property type="match status" value="1"/>
</dbReference>
<dbReference type="InterPro" id="IPR013825">
    <property type="entry name" value="Topo_IA_cen_sub2"/>
</dbReference>
<dbReference type="PANTHER" id="PTHR11390:SF20">
    <property type="entry name" value="DNA TOPOISOMERASE 3-BETA-1"/>
    <property type="match status" value="1"/>
</dbReference>
<evidence type="ECO:0000256" key="8">
    <source>
        <dbReference type="RuleBase" id="RU362092"/>
    </source>
</evidence>
<dbReference type="Gene3D" id="3.40.50.140">
    <property type="match status" value="1"/>
</dbReference>
<dbReference type="Proteomes" id="UP000494163">
    <property type="component" value="Chromosome X"/>
</dbReference>
<evidence type="ECO:0000256" key="9">
    <source>
        <dbReference type="SAM" id="MobiDB-lite"/>
    </source>
</evidence>
<comment type="function">
    <text evidence="7">Releases the supercoiling and torsional tension of DNA introduced during the DNA replication and transcription by transiently cleaving and rejoining one strand of the DNA duplex. Introduces a single-strand break via transesterification at a target site in duplex DNA. The scissile phosphodiester is attacked by the catalytic tyrosine of the enzyme, resulting in the formation of a DNA-(5'-phosphotyrosyl)-enzyme intermediate and the expulsion of a 3'-OH DNA strand. The free DNA strand than undergoes passage around the unbroken strand thus removing DNA supercoils. Finally, in the religation step, the DNA 3'-OH attacks the covalent intermediate to expel the active-site tyrosine and restore the DNA phosphodiester backbone. Weakly relaxes negative supercoils and displays a distinct preference for binding single-stranded DNA.</text>
</comment>
<dbReference type="EC" id="5.6.2.1" evidence="3 8"/>
<dbReference type="STRING" id="30019.A0A0M4EV29"/>
<dbReference type="FunFam" id="1.10.290.10:FF:000001">
    <property type="entry name" value="DNA topoisomerase"/>
    <property type="match status" value="1"/>
</dbReference>
<dbReference type="SMART" id="SM00493">
    <property type="entry name" value="TOPRIM"/>
    <property type="match status" value="1"/>
</dbReference>
<evidence type="ECO:0000256" key="6">
    <source>
        <dbReference type="ARBA" id="ARBA00023235"/>
    </source>
</evidence>
<dbReference type="InterPro" id="IPR013824">
    <property type="entry name" value="Topo_IA_cen_sub1"/>
</dbReference>
<dbReference type="OMA" id="VIHNVYS"/>
<keyword evidence="13" id="KW-1185">Reference proteome</keyword>
<dbReference type="InterPro" id="IPR013497">
    <property type="entry name" value="Topo_IA_cen"/>
</dbReference>
<dbReference type="OrthoDB" id="430051at2759"/>
<accession>A0A0M4EV29</accession>
<dbReference type="PROSITE" id="PS50880">
    <property type="entry name" value="TOPRIM"/>
    <property type="match status" value="1"/>
</dbReference>
<dbReference type="InterPro" id="IPR013826">
    <property type="entry name" value="Topo_IA_cen_sub3"/>
</dbReference>
<evidence type="ECO:0000313" key="13">
    <source>
        <dbReference type="Proteomes" id="UP000494163"/>
    </source>
</evidence>
<dbReference type="GO" id="GO:0006265">
    <property type="term" value="P:DNA topological change"/>
    <property type="evidence" value="ECO:0007669"/>
    <property type="project" value="InterPro"/>
</dbReference>
<dbReference type="Pfam" id="PF23546">
    <property type="entry name" value="Zn_ribbon_TOP3B"/>
    <property type="match status" value="1"/>
</dbReference>
<dbReference type="CDD" id="cd00186">
    <property type="entry name" value="TOP1Ac"/>
    <property type="match status" value="1"/>
</dbReference>
<feature type="region of interest" description="Disordered" evidence="9">
    <location>
        <begin position="816"/>
        <end position="848"/>
    </location>
</feature>
<dbReference type="InterPro" id="IPR000380">
    <property type="entry name" value="Topo_IA"/>
</dbReference>
<comment type="similarity">
    <text evidence="2 8">Belongs to the type IA topoisomerase family.</text>
</comment>
<dbReference type="PANTHER" id="PTHR11390">
    <property type="entry name" value="PROKARYOTIC DNA TOPOISOMERASE"/>
    <property type="match status" value="1"/>
</dbReference>
<dbReference type="InterPro" id="IPR023406">
    <property type="entry name" value="Topo_IA_AS"/>
</dbReference>
<dbReference type="InterPro" id="IPR056452">
    <property type="entry name" value="Zn_ribbon_TOP3B"/>
</dbReference>
<dbReference type="Pfam" id="PF01131">
    <property type="entry name" value="Topoisom_bac"/>
    <property type="match status" value="1"/>
</dbReference>
<dbReference type="InterPro" id="IPR006171">
    <property type="entry name" value="TOPRIM_dom"/>
</dbReference>
<dbReference type="CDD" id="cd03362">
    <property type="entry name" value="TOPRIM_TopoIA_TopoIII"/>
    <property type="match status" value="1"/>
</dbReference>
<evidence type="ECO:0000256" key="7">
    <source>
        <dbReference type="ARBA" id="ARBA00056363"/>
    </source>
</evidence>
<feature type="compositionally biased region" description="Gly residues" evidence="9">
    <location>
        <begin position="819"/>
        <end position="829"/>
    </location>
</feature>
<comment type="function">
    <text evidence="8">Introduces a single-strand break via transesterification at a target site in duplex DNA. Releases the supercoiling and torsional tension of DNA introduced during the DNA replication and transcription by transiently cleaving and rejoining one strand of the DNA duplex. The scissile phosphodiester is attacked by the catalytic tyrosine of the enzyme, resulting in the formation of a DNA-(5'-phosphotyrosyl)-enzyme intermediate and the expulsion of a 3'-OH DNA strand.</text>
</comment>
<organism evidence="12 13">
    <name type="scientific">Drosophila busckii</name>
    <name type="common">Fruit fly</name>
    <dbReference type="NCBI Taxonomy" id="30019"/>
    <lineage>
        <taxon>Eukaryota</taxon>
        <taxon>Metazoa</taxon>
        <taxon>Ecdysozoa</taxon>
        <taxon>Arthropoda</taxon>
        <taxon>Hexapoda</taxon>
        <taxon>Insecta</taxon>
        <taxon>Pterygota</taxon>
        <taxon>Neoptera</taxon>
        <taxon>Endopterygota</taxon>
        <taxon>Diptera</taxon>
        <taxon>Brachycera</taxon>
        <taxon>Muscomorpha</taxon>
        <taxon>Ephydroidea</taxon>
        <taxon>Drosophilidae</taxon>
        <taxon>Drosophila</taxon>
    </lineage>
</organism>
<dbReference type="FunFam" id="3.40.50.140:FF:000002">
    <property type="entry name" value="DNA topoisomerase"/>
    <property type="match status" value="1"/>
</dbReference>
<dbReference type="Gene3D" id="1.10.290.10">
    <property type="entry name" value="Topoisomerase I, domain 4"/>
    <property type="match status" value="1"/>
</dbReference>
<keyword evidence="4 8" id="KW-0799">Topoisomerase</keyword>
<feature type="domain" description="Toprim" evidence="10">
    <location>
        <begin position="3"/>
        <end position="152"/>
    </location>
</feature>
<dbReference type="SUPFAM" id="SSF56712">
    <property type="entry name" value="Prokaryotic type I DNA topoisomerase"/>
    <property type="match status" value="1"/>
</dbReference>
<dbReference type="SMR" id="A0A0M4EV29"/>
<dbReference type="InterPro" id="IPR034144">
    <property type="entry name" value="TOPRIM_TopoIII"/>
</dbReference>
<dbReference type="GO" id="GO:0005634">
    <property type="term" value="C:nucleus"/>
    <property type="evidence" value="ECO:0007669"/>
    <property type="project" value="TreeGrafter"/>
</dbReference>
<dbReference type="PROSITE" id="PS00396">
    <property type="entry name" value="TOPO_IA_1"/>
    <property type="match status" value="1"/>
</dbReference>
<dbReference type="GO" id="GO:0006281">
    <property type="term" value="P:DNA repair"/>
    <property type="evidence" value="ECO:0007669"/>
    <property type="project" value="TreeGrafter"/>
</dbReference>
<dbReference type="GO" id="GO:0006310">
    <property type="term" value="P:DNA recombination"/>
    <property type="evidence" value="ECO:0007669"/>
    <property type="project" value="TreeGrafter"/>
</dbReference>